<dbReference type="RefSeq" id="WP_132248130.1">
    <property type="nucleotide sequence ID" value="NZ_SLWV01000042.1"/>
</dbReference>
<dbReference type="NCBIfam" id="NF033433">
    <property type="entry name" value="NisI_immun_dup"/>
    <property type="match status" value="2"/>
</dbReference>
<name>A0A4R2KFF8_9FIRM</name>
<dbReference type="Pfam" id="PF18218">
    <property type="entry name" value="Spa1_C"/>
    <property type="match status" value="1"/>
</dbReference>
<dbReference type="InterPro" id="IPR040876">
    <property type="entry name" value="Spa1_C"/>
</dbReference>
<protein>
    <recommendedName>
        <fullName evidence="1">Lantibiotic immunity protein Spa1 C-terminal domain-containing protein</fullName>
    </recommendedName>
</protein>
<comment type="caution">
    <text evidence="2">The sequence shown here is derived from an EMBL/GenBank/DDBJ whole genome shotgun (WGS) entry which is preliminary data.</text>
</comment>
<feature type="domain" description="Lantibiotic immunity protein Spa1 C-terminal" evidence="1">
    <location>
        <begin position="42"/>
        <end position="138"/>
    </location>
</feature>
<dbReference type="EMBL" id="SLWV01000042">
    <property type="protein sequence ID" value="TCO68688.1"/>
    <property type="molecule type" value="Genomic_DNA"/>
</dbReference>
<dbReference type="OrthoDB" id="9807357at2"/>
<dbReference type="PROSITE" id="PS51257">
    <property type="entry name" value="PROKAR_LIPOPROTEIN"/>
    <property type="match status" value="1"/>
</dbReference>
<dbReference type="Gene3D" id="2.170.150.60">
    <property type="match status" value="2"/>
</dbReference>
<organism evidence="2 3">
    <name type="scientific">Marinisporobacter balticus</name>
    <dbReference type="NCBI Taxonomy" id="2018667"/>
    <lineage>
        <taxon>Bacteria</taxon>
        <taxon>Bacillati</taxon>
        <taxon>Bacillota</taxon>
        <taxon>Clostridia</taxon>
        <taxon>Peptostreptococcales</taxon>
        <taxon>Thermotaleaceae</taxon>
        <taxon>Marinisporobacter</taxon>
    </lineage>
</organism>
<dbReference type="AlphaFoldDB" id="A0A4R2KFF8"/>
<evidence type="ECO:0000313" key="2">
    <source>
        <dbReference type="EMBL" id="TCO68688.1"/>
    </source>
</evidence>
<dbReference type="Proteomes" id="UP000294919">
    <property type="component" value="Unassembled WGS sequence"/>
</dbReference>
<gene>
    <name evidence="2" type="ORF">EV214_14211</name>
</gene>
<accession>A0A4R2KFF8</accession>
<keyword evidence="3" id="KW-1185">Reference proteome</keyword>
<evidence type="ECO:0000259" key="1">
    <source>
        <dbReference type="Pfam" id="PF18218"/>
    </source>
</evidence>
<evidence type="ECO:0000313" key="3">
    <source>
        <dbReference type="Proteomes" id="UP000294919"/>
    </source>
</evidence>
<sequence length="237" mass="26816">MKRINIVIVIVLIFCCIFTGCSVVDKLQADRCADKTQGKILESDARQFVFEDNTYTILNETVERDNISVWIGITGNTCFLNKDYEILKIYDNLSYKDYLTEITKEIPAEAYYTAQFENIYRLTDNRIAIGVDGEFHVAKPSDYLSTEDTIIEFGTLNSDGDDETNFCINSENAGQLLHGEIVYRITETSLSREDKGKLLQVMGTQVVFDAESGQVIPESEAVIVEINSKLMRAEPEK</sequence>
<proteinExistence type="predicted"/>
<reference evidence="2 3" key="1">
    <citation type="submission" date="2019-03" db="EMBL/GenBank/DDBJ databases">
        <title>Genomic Encyclopedia of Type Strains, Phase IV (KMG-IV): sequencing the most valuable type-strain genomes for metagenomic binning, comparative biology and taxonomic classification.</title>
        <authorList>
            <person name="Goeker M."/>
        </authorList>
    </citation>
    <scope>NUCLEOTIDE SEQUENCE [LARGE SCALE GENOMIC DNA]</scope>
    <source>
        <strain evidence="2 3">DSM 102940</strain>
    </source>
</reference>